<evidence type="ECO:0000256" key="6">
    <source>
        <dbReference type="ARBA" id="ARBA00022729"/>
    </source>
</evidence>
<evidence type="ECO:0000256" key="4">
    <source>
        <dbReference type="ARBA" id="ARBA00022452"/>
    </source>
</evidence>
<keyword evidence="5" id="KW-0812">Transmembrane</keyword>
<evidence type="ECO:0000256" key="3">
    <source>
        <dbReference type="ARBA" id="ARBA00022448"/>
    </source>
</evidence>
<dbReference type="Pfam" id="PF13609">
    <property type="entry name" value="Porin_4"/>
    <property type="match status" value="1"/>
</dbReference>
<comment type="caution">
    <text evidence="13">The sequence shown here is derived from an EMBL/GenBank/DDBJ whole genome shotgun (WGS) entry which is preliminary data.</text>
</comment>
<dbReference type="PANTHER" id="PTHR34501">
    <property type="entry name" value="PROTEIN YDDL-RELATED"/>
    <property type="match status" value="1"/>
</dbReference>
<sequence length="461" mass="47917">MNKKIIGLSIAMLFAANGAYAQSSNGSSVELYGVLDAAIGTVNHSLSGDANFPGTVNPISATKIPQTSATGVVTPGVNNSTSGMFNGGISDSRWGIRGSEDLGGGLKAIFTLESGFNLPTGNINNAAASLANNRNGTTGTVSAPSSLNGQLFNRQAFVGLSDAAWGTITLGRNYAPIYDMAVAYDPVQNAQLFSPLGFSGTYGGGGGVTENTRQDNSIKYKNTIGDFRIGAMYKVGGVAGESSAESGYAFFGGYSAAGFSIDAAYQAYTDALKETNSATANDINVTNYDTTSYFVAAKYAFGDATVRAGYESFTLKAPSNGLAALGATTINGYAIGNIPTAAANTADFNAANQTTDILFAGGDYNFTSAFNLAVGFYDIQSKSSSDFTGLSATGAPNKVNGFATQPSGNIYEYSLLADYHFTKRTDVYAGVLYSQYKGDAYSSLIYNTSNYIYAVGLRTKF</sequence>
<evidence type="ECO:0000259" key="12">
    <source>
        <dbReference type="Pfam" id="PF13609"/>
    </source>
</evidence>
<feature type="domain" description="Porin" evidence="12">
    <location>
        <begin position="10"/>
        <end position="438"/>
    </location>
</feature>
<evidence type="ECO:0000256" key="11">
    <source>
        <dbReference type="SAM" id="SignalP"/>
    </source>
</evidence>
<keyword evidence="7" id="KW-0406">Ion transport</keyword>
<dbReference type="Proteomes" id="UP000237839">
    <property type="component" value="Unassembled WGS sequence"/>
</dbReference>
<evidence type="ECO:0000256" key="8">
    <source>
        <dbReference type="ARBA" id="ARBA00023114"/>
    </source>
</evidence>
<name>A0A2S9H115_9BURK</name>
<evidence type="ECO:0000256" key="7">
    <source>
        <dbReference type="ARBA" id="ARBA00023065"/>
    </source>
</evidence>
<dbReference type="OrthoDB" id="8952625at2"/>
<dbReference type="EMBL" id="PUGF01000006">
    <property type="protein sequence ID" value="PRC93658.1"/>
    <property type="molecule type" value="Genomic_DNA"/>
</dbReference>
<comment type="subunit">
    <text evidence="2">Homotrimer.</text>
</comment>
<keyword evidence="3" id="KW-0813">Transport</keyword>
<dbReference type="PANTHER" id="PTHR34501:SF9">
    <property type="entry name" value="MAJOR OUTER MEMBRANE PROTEIN P.IA"/>
    <property type="match status" value="1"/>
</dbReference>
<keyword evidence="14" id="KW-1185">Reference proteome</keyword>
<keyword evidence="9" id="KW-0472">Membrane</keyword>
<keyword evidence="8" id="KW-0626">Porin</keyword>
<feature type="signal peptide" evidence="11">
    <location>
        <begin position="1"/>
        <end position="21"/>
    </location>
</feature>
<keyword evidence="6 11" id="KW-0732">Signal</keyword>
<dbReference type="CDD" id="cd00342">
    <property type="entry name" value="gram_neg_porins"/>
    <property type="match status" value="1"/>
</dbReference>
<organism evidence="13 14">
    <name type="scientific">Solimicrobium silvestre</name>
    <dbReference type="NCBI Taxonomy" id="2099400"/>
    <lineage>
        <taxon>Bacteria</taxon>
        <taxon>Pseudomonadati</taxon>
        <taxon>Pseudomonadota</taxon>
        <taxon>Betaproteobacteria</taxon>
        <taxon>Burkholderiales</taxon>
        <taxon>Oxalobacteraceae</taxon>
        <taxon>Solimicrobium</taxon>
    </lineage>
</organism>
<dbReference type="SUPFAM" id="SSF56935">
    <property type="entry name" value="Porins"/>
    <property type="match status" value="1"/>
</dbReference>
<dbReference type="Gene3D" id="2.40.160.10">
    <property type="entry name" value="Porin"/>
    <property type="match status" value="1"/>
</dbReference>
<dbReference type="InterPro" id="IPR050298">
    <property type="entry name" value="Gram-neg_bact_OMP"/>
</dbReference>
<evidence type="ECO:0000313" key="13">
    <source>
        <dbReference type="EMBL" id="PRC93658.1"/>
    </source>
</evidence>
<dbReference type="InterPro" id="IPR033900">
    <property type="entry name" value="Gram_neg_porin_domain"/>
</dbReference>
<proteinExistence type="predicted"/>
<dbReference type="GO" id="GO:0006811">
    <property type="term" value="P:monoatomic ion transport"/>
    <property type="evidence" value="ECO:0007669"/>
    <property type="project" value="UniProtKB-KW"/>
</dbReference>
<evidence type="ECO:0000256" key="2">
    <source>
        <dbReference type="ARBA" id="ARBA00011233"/>
    </source>
</evidence>
<dbReference type="InterPro" id="IPR023614">
    <property type="entry name" value="Porin_dom_sf"/>
</dbReference>
<evidence type="ECO:0000256" key="5">
    <source>
        <dbReference type="ARBA" id="ARBA00022692"/>
    </source>
</evidence>
<evidence type="ECO:0000256" key="10">
    <source>
        <dbReference type="ARBA" id="ARBA00023237"/>
    </source>
</evidence>
<evidence type="ECO:0000256" key="1">
    <source>
        <dbReference type="ARBA" id="ARBA00004571"/>
    </source>
</evidence>
<evidence type="ECO:0000313" key="14">
    <source>
        <dbReference type="Proteomes" id="UP000237839"/>
    </source>
</evidence>
<dbReference type="RefSeq" id="WP_105531320.1">
    <property type="nucleotide sequence ID" value="NZ_PUGF01000006.1"/>
</dbReference>
<evidence type="ECO:0000256" key="9">
    <source>
        <dbReference type="ARBA" id="ARBA00023136"/>
    </source>
</evidence>
<accession>A0A2S9H115</accession>
<dbReference type="AlphaFoldDB" id="A0A2S9H115"/>
<dbReference type="GO" id="GO:0009279">
    <property type="term" value="C:cell outer membrane"/>
    <property type="evidence" value="ECO:0007669"/>
    <property type="project" value="UniProtKB-SubCell"/>
</dbReference>
<comment type="subcellular location">
    <subcellularLocation>
        <location evidence="1">Cell outer membrane</location>
        <topology evidence="1">Multi-pass membrane protein</topology>
    </subcellularLocation>
</comment>
<reference evidence="13 14" key="1">
    <citation type="submission" date="2018-02" db="EMBL/GenBank/DDBJ databases">
        <title>Solimicrobium silvestre gen. nov., sp. nov., isolated from alpine forest soil.</title>
        <authorList>
            <person name="Margesin R."/>
            <person name="Albuquerque L."/>
            <person name="Zhang D.-C."/>
            <person name="Froufe H.J.C."/>
            <person name="Severino R."/>
            <person name="Roxo I."/>
            <person name="Egas C."/>
            <person name="Da Costa M.S."/>
        </authorList>
    </citation>
    <scope>NUCLEOTIDE SEQUENCE [LARGE SCALE GENOMIC DNA]</scope>
    <source>
        <strain evidence="13 14">S20-91</strain>
    </source>
</reference>
<feature type="chain" id="PRO_5015534791" evidence="11">
    <location>
        <begin position="22"/>
        <end position="461"/>
    </location>
</feature>
<dbReference type="GO" id="GO:0015288">
    <property type="term" value="F:porin activity"/>
    <property type="evidence" value="ECO:0007669"/>
    <property type="project" value="UniProtKB-KW"/>
</dbReference>
<dbReference type="GO" id="GO:0046930">
    <property type="term" value="C:pore complex"/>
    <property type="evidence" value="ECO:0007669"/>
    <property type="project" value="UniProtKB-KW"/>
</dbReference>
<gene>
    <name evidence="13" type="ORF">S2091_1659</name>
</gene>
<protein>
    <submittedName>
        <fullName evidence="13">Gram-negative porin</fullName>
    </submittedName>
</protein>
<keyword evidence="10" id="KW-0998">Cell outer membrane</keyword>
<keyword evidence="4" id="KW-1134">Transmembrane beta strand</keyword>